<dbReference type="GO" id="GO:0005667">
    <property type="term" value="C:transcription regulator complex"/>
    <property type="evidence" value="ECO:0007669"/>
    <property type="project" value="TreeGrafter"/>
</dbReference>
<keyword evidence="14" id="KW-1185">Reference proteome</keyword>
<keyword evidence="8" id="KW-0805">Transcription regulation</keyword>
<reference evidence="13" key="1">
    <citation type="submission" date="2021-02" db="EMBL/GenBank/DDBJ databases">
        <title>First Annotated Genome of the Yellow-green Alga Tribonema minus.</title>
        <authorList>
            <person name="Mahan K.M."/>
        </authorList>
    </citation>
    <scope>NUCLEOTIDE SEQUENCE</scope>
    <source>
        <strain evidence="13">UTEX B ZZ1240</strain>
    </source>
</reference>
<feature type="domain" description="TAZ-type" evidence="12">
    <location>
        <begin position="1"/>
        <end position="73"/>
    </location>
</feature>
<keyword evidence="4" id="KW-0479">Metal-binding</keyword>
<dbReference type="GO" id="GO:0004402">
    <property type="term" value="F:histone acetyltransferase activity"/>
    <property type="evidence" value="ECO:0007669"/>
    <property type="project" value="InterPro"/>
</dbReference>
<dbReference type="PROSITE" id="PS50134">
    <property type="entry name" value="ZF_TAZ"/>
    <property type="match status" value="1"/>
</dbReference>
<dbReference type="SMART" id="SM00551">
    <property type="entry name" value="ZnF_TAZ"/>
    <property type="match status" value="1"/>
</dbReference>
<dbReference type="InterPro" id="IPR013178">
    <property type="entry name" value="Histone_AcTrfase_Rtt109/CBP"/>
</dbReference>
<evidence type="ECO:0000256" key="10">
    <source>
        <dbReference type="ARBA" id="ARBA00023242"/>
    </source>
</evidence>
<organism evidence="13 14">
    <name type="scientific">Tribonema minus</name>
    <dbReference type="NCBI Taxonomy" id="303371"/>
    <lineage>
        <taxon>Eukaryota</taxon>
        <taxon>Sar</taxon>
        <taxon>Stramenopiles</taxon>
        <taxon>Ochrophyta</taxon>
        <taxon>PX clade</taxon>
        <taxon>Xanthophyceae</taxon>
        <taxon>Tribonematales</taxon>
        <taxon>Tribonemataceae</taxon>
        <taxon>Tribonema</taxon>
    </lineage>
</organism>
<dbReference type="InterPro" id="IPR035898">
    <property type="entry name" value="TAZ_dom_sf"/>
</dbReference>
<feature type="non-terminal residue" evidence="13">
    <location>
        <position position="1"/>
    </location>
</feature>
<dbReference type="GO" id="GO:0005634">
    <property type="term" value="C:nucleus"/>
    <property type="evidence" value="ECO:0007669"/>
    <property type="project" value="UniProtKB-SubCell"/>
</dbReference>
<evidence type="ECO:0000256" key="9">
    <source>
        <dbReference type="ARBA" id="ARBA00023163"/>
    </source>
</evidence>
<dbReference type="OrthoDB" id="899at2759"/>
<dbReference type="GO" id="GO:0031490">
    <property type="term" value="F:chromatin DNA binding"/>
    <property type="evidence" value="ECO:0007669"/>
    <property type="project" value="TreeGrafter"/>
</dbReference>
<evidence type="ECO:0000256" key="1">
    <source>
        <dbReference type="ARBA" id="ARBA00004123"/>
    </source>
</evidence>
<dbReference type="GO" id="GO:0000123">
    <property type="term" value="C:histone acetyltransferase complex"/>
    <property type="evidence" value="ECO:0007669"/>
    <property type="project" value="TreeGrafter"/>
</dbReference>
<evidence type="ECO:0000256" key="3">
    <source>
        <dbReference type="ARBA" id="ARBA00022679"/>
    </source>
</evidence>
<dbReference type="EC" id="2.3.1.48" evidence="2"/>
<comment type="subcellular location">
    <subcellularLocation>
        <location evidence="1">Nucleus</location>
    </subcellularLocation>
</comment>
<evidence type="ECO:0000256" key="11">
    <source>
        <dbReference type="ARBA" id="ARBA00048017"/>
    </source>
</evidence>
<dbReference type="InterPro" id="IPR000197">
    <property type="entry name" value="Znf_TAZ"/>
</dbReference>
<dbReference type="Gene3D" id="1.20.1020.10">
    <property type="entry name" value="TAZ domain"/>
    <property type="match status" value="1"/>
</dbReference>
<dbReference type="AlphaFoldDB" id="A0A835Z3F1"/>
<dbReference type="GO" id="GO:0008270">
    <property type="term" value="F:zinc ion binding"/>
    <property type="evidence" value="ECO:0007669"/>
    <property type="project" value="UniProtKB-KW"/>
</dbReference>
<accession>A0A835Z3F1</accession>
<keyword evidence="5" id="KW-0863">Zinc-finger</keyword>
<name>A0A835Z3F1_9STRA</name>
<dbReference type="Pfam" id="PF02135">
    <property type="entry name" value="zf-TAZ"/>
    <property type="match status" value="1"/>
</dbReference>
<protein>
    <recommendedName>
        <fullName evidence="2">histone acetyltransferase</fullName>
        <ecNumber evidence="2">2.3.1.48</ecNumber>
    </recommendedName>
</protein>
<evidence type="ECO:0000256" key="5">
    <source>
        <dbReference type="ARBA" id="ARBA00022771"/>
    </source>
</evidence>
<feature type="non-terminal residue" evidence="13">
    <location>
        <position position="74"/>
    </location>
</feature>
<dbReference type="PANTHER" id="PTHR13808">
    <property type="entry name" value="CBP/P300-RELATED"/>
    <property type="match status" value="1"/>
</dbReference>
<dbReference type="EMBL" id="JAFCMP010000113">
    <property type="protein sequence ID" value="KAG5186121.1"/>
    <property type="molecule type" value="Genomic_DNA"/>
</dbReference>
<evidence type="ECO:0000259" key="12">
    <source>
        <dbReference type="PROSITE" id="PS50134"/>
    </source>
</evidence>
<dbReference type="GO" id="GO:0003713">
    <property type="term" value="F:transcription coactivator activity"/>
    <property type="evidence" value="ECO:0007669"/>
    <property type="project" value="TreeGrafter"/>
</dbReference>
<evidence type="ECO:0000313" key="14">
    <source>
        <dbReference type="Proteomes" id="UP000664859"/>
    </source>
</evidence>
<dbReference type="SUPFAM" id="SSF57933">
    <property type="entry name" value="TAZ domain"/>
    <property type="match status" value="1"/>
</dbReference>
<sequence>QQRLLLLRHASKCPAEANKCPVTPHCANMKKLWQHIALCKVQTCNVPHCVSSRFVLSHYHRCKDHKCAVCAPVR</sequence>
<proteinExistence type="predicted"/>
<evidence type="ECO:0000313" key="13">
    <source>
        <dbReference type="EMBL" id="KAG5186121.1"/>
    </source>
</evidence>
<evidence type="ECO:0000256" key="8">
    <source>
        <dbReference type="ARBA" id="ARBA00023015"/>
    </source>
</evidence>
<keyword evidence="7" id="KW-0156">Chromatin regulator</keyword>
<evidence type="ECO:0000256" key="2">
    <source>
        <dbReference type="ARBA" id="ARBA00013184"/>
    </source>
</evidence>
<gene>
    <name evidence="13" type="ORF">JKP88DRAFT_155685</name>
</gene>
<dbReference type="GO" id="GO:0045944">
    <property type="term" value="P:positive regulation of transcription by RNA polymerase II"/>
    <property type="evidence" value="ECO:0007669"/>
    <property type="project" value="TreeGrafter"/>
</dbReference>
<keyword evidence="9" id="KW-0804">Transcription</keyword>
<comment type="catalytic activity">
    <reaction evidence="11">
        <text>L-lysyl-[protein] + acetyl-CoA = N(6)-acetyl-L-lysyl-[protein] + CoA + H(+)</text>
        <dbReference type="Rhea" id="RHEA:45948"/>
        <dbReference type="Rhea" id="RHEA-COMP:9752"/>
        <dbReference type="Rhea" id="RHEA-COMP:10731"/>
        <dbReference type="ChEBI" id="CHEBI:15378"/>
        <dbReference type="ChEBI" id="CHEBI:29969"/>
        <dbReference type="ChEBI" id="CHEBI:57287"/>
        <dbReference type="ChEBI" id="CHEBI:57288"/>
        <dbReference type="ChEBI" id="CHEBI:61930"/>
        <dbReference type="EC" id="2.3.1.48"/>
    </reaction>
</comment>
<evidence type="ECO:0000256" key="7">
    <source>
        <dbReference type="ARBA" id="ARBA00022853"/>
    </source>
</evidence>
<dbReference type="PANTHER" id="PTHR13808:SF1">
    <property type="entry name" value="HISTONE ACETYLTRANSFERASE"/>
    <property type="match status" value="1"/>
</dbReference>
<keyword evidence="3" id="KW-0808">Transferase</keyword>
<evidence type="ECO:0000256" key="6">
    <source>
        <dbReference type="ARBA" id="ARBA00022833"/>
    </source>
</evidence>
<keyword evidence="6" id="KW-0862">Zinc</keyword>
<evidence type="ECO:0000256" key="4">
    <source>
        <dbReference type="ARBA" id="ARBA00022723"/>
    </source>
</evidence>
<dbReference type="Proteomes" id="UP000664859">
    <property type="component" value="Unassembled WGS sequence"/>
</dbReference>
<comment type="caution">
    <text evidence="13">The sequence shown here is derived from an EMBL/GenBank/DDBJ whole genome shotgun (WGS) entry which is preliminary data.</text>
</comment>
<keyword evidence="10" id="KW-0539">Nucleus</keyword>